<organism evidence="2 3">
    <name type="scientific">Spirosoma montaniterrae</name>
    <dbReference type="NCBI Taxonomy" id="1178516"/>
    <lineage>
        <taxon>Bacteria</taxon>
        <taxon>Pseudomonadati</taxon>
        <taxon>Bacteroidota</taxon>
        <taxon>Cytophagia</taxon>
        <taxon>Cytophagales</taxon>
        <taxon>Cytophagaceae</taxon>
        <taxon>Spirosoma</taxon>
    </lineage>
</organism>
<keyword evidence="1" id="KW-0732">Signal</keyword>
<dbReference type="OrthoDB" id="956632at2"/>
<feature type="chain" id="PRO_5013066289" description="Carboxypeptidase regulatory-like domain-containing protein" evidence="1">
    <location>
        <begin position="20"/>
        <end position="156"/>
    </location>
</feature>
<dbReference type="AlphaFoldDB" id="A0A1P9X373"/>
<dbReference type="Proteomes" id="UP000187941">
    <property type="component" value="Chromosome"/>
</dbReference>
<feature type="signal peptide" evidence="1">
    <location>
        <begin position="1"/>
        <end position="19"/>
    </location>
</feature>
<protein>
    <recommendedName>
        <fullName evidence="4">Carboxypeptidase regulatory-like domain-containing protein</fullName>
    </recommendedName>
</protein>
<evidence type="ECO:0008006" key="4">
    <source>
        <dbReference type="Google" id="ProtNLM"/>
    </source>
</evidence>
<evidence type="ECO:0000313" key="3">
    <source>
        <dbReference type="Proteomes" id="UP000187941"/>
    </source>
</evidence>
<dbReference type="SUPFAM" id="SSF117074">
    <property type="entry name" value="Hypothetical protein PA1324"/>
    <property type="match status" value="1"/>
</dbReference>
<keyword evidence="3" id="KW-1185">Reference proteome</keyword>
<accession>A0A1P9X373</accession>
<evidence type="ECO:0000256" key="1">
    <source>
        <dbReference type="SAM" id="SignalP"/>
    </source>
</evidence>
<dbReference type="KEGG" id="smon:AWR27_23800"/>
<dbReference type="STRING" id="1178516.AWR27_23800"/>
<gene>
    <name evidence="2" type="ORF">AWR27_23800</name>
</gene>
<proteinExistence type="predicted"/>
<dbReference type="EMBL" id="CP014263">
    <property type="protein sequence ID" value="AQG82051.1"/>
    <property type="molecule type" value="Genomic_DNA"/>
</dbReference>
<sequence length="156" mass="17125">MRKLLLFSGLLLLILTANGQTSSRKRAKKFVKQGICGTVVEKRGNHMPTVDKPAPAGQPVEREVLIYAVLKTDQVTMSEDGFYSNLPAQPVKTARTDKRGKFCIYGLPTGTYSVLVRESKGLYANLFDIDGRINPVTVKKQKVASVTVEISHGAVF</sequence>
<evidence type="ECO:0000313" key="2">
    <source>
        <dbReference type="EMBL" id="AQG82051.1"/>
    </source>
</evidence>
<name>A0A1P9X373_9BACT</name>
<reference evidence="2 3" key="1">
    <citation type="submission" date="2016-01" db="EMBL/GenBank/DDBJ databases">
        <authorList>
            <person name="Oliw E.H."/>
        </authorList>
    </citation>
    <scope>NUCLEOTIDE SEQUENCE [LARGE SCALE GENOMIC DNA]</scope>
    <source>
        <strain evidence="2 3">DY10</strain>
    </source>
</reference>
<dbReference type="RefSeq" id="WP_077133528.1">
    <property type="nucleotide sequence ID" value="NZ_CP014263.1"/>
</dbReference>